<dbReference type="Pfam" id="PF18758">
    <property type="entry name" value="KDZ"/>
    <property type="match status" value="1"/>
</dbReference>
<feature type="compositionally biased region" description="Polar residues" evidence="1">
    <location>
        <begin position="889"/>
        <end position="900"/>
    </location>
</feature>
<evidence type="ECO:0008006" key="4">
    <source>
        <dbReference type="Google" id="ProtNLM"/>
    </source>
</evidence>
<dbReference type="PANTHER" id="PTHR33096">
    <property type="entry name" value="CXC2 DOMAIN-CONTAINING PROTEIN"/>
    <property type="match status" value="1"/>
</dbReference>
<dbReference type="InterPro" id="IPR040521">
    <property type="entry name" value="KDZ"/>
</dbReference>
<dbReference type="STRING" id="743788.S8DJW5"/>
<dbReference type="eggNOG" id="KOG2446">
    <property type="taxonomic scope" value="Eukaryota"/>
</dbReference>
<accession>S8DJW5</accession>
<dbReference type="GO" id="GO:0004347">
    <property type="term" value="F:glucose-6-phosphate isomerase activity"/>
    <property type="evidence" value="ECO:0007669"/>
    <property type="project" value="InterPro"/>
</dbReference>
<feature type="region of interest" description="Disordered" evidence="1">
    <location>
        <begin position="456"/>
        <end position="489"/>
    </location>
</feature>
<dbReference type="InterPro" id="IPR001672">
    <property type="entry name" value="G6P_Isomerase"/>
</dbReference>
<organism evidence="2 3">
    <name type="scientific">Fomitopsis schrenkii</name>
    <name type="common">Brown rot fungus</name>
    <dbReference type="NCBI Taxonomy" id="2126942"/>
    <lineage>
        <taxon>Eukaryota</taxon>
        <taxon>Fungi</taxon>
        <taxon>Dikarya</taxon>
        <taxon>Basidiomycota</taxon>
        <taxon>Agaricomycotina</taxon>
        <taxon>Agaricomycetes</taxon>
        <taxon>Polyporales</taxon>
        <taxon>Fomitopsis</taxon>
    </lineage>
</organism>
<dbReference type="SUPFAM" id="SSF53697">
    <property type="entry name" value="SIS domain"/>
    <property type="match status" value="1"/>
</dbReference>
<protein>
    <recommendedName>
        <fullName evidence="4">CxC2-like cysteine cluster KDZ transposase-associated domain-containing protein</fullName>
    </recommendedName>
</protein>
<dbReference type="GO" id="GO:0097367">
    <property type="term" value="F:carbohydrate derivative binding"/>
    <property type="evidence" value="ECO:0007669"/>
    <property type="project" value="InterPro"/>
</dbReference>
<dbReference type="EMBL" id="KE504253">
    <property type="protein sequence ID" value="EPS93856.1"/>
    <property type="molecule type" value="Genomic_DNA"/>
</dbReference>
<evidence type="ECO:0000256" key="1">
    <source>
        <dbReference type="SAM" id="MobiDB-lite"/>
    </source>
</evidence>
<sequence>MSYYRKLRRLTNPAFPHEVPDRYLELIRVAREWAVLQAHKNTGFGPQWRGDPGDGALAHFCTACPQPGINIASNWKEDKHSYLYARSYVMDGNFSAEQMRMRRPGNDVPLMPGTMFMIHPTQYEDHINSTEDGNEPNTCHEHRAVQRSNASHKHLEVTGVGATACSRHGCFVPHAVVNFQLGERQRNMDYSLSNALNYHAEGIQHTYVLYDHLSMPRNLIIDKGIGLFHVHGHKRECELRYSPRFIKGIGETDGEILETLWSTLNKISISTRTMSTSHRQETLDRHMNDWNWKKMLTMVESIVRRIQRIRPLAQKLKQEFEEMEAGIAGHVNLREWKHAVERAERKRRKDPTIMDAIDTKPPTRIGREDVAIQLLAEEDVKEDLPAGRSEWLLQGLDIEKSQIALRKHVSQLGRNATKLEKLALAKSQKALQSRIDKWHTRARPFVGATAYRIPTSSLSSGSQLHRARPARAANVRQRSHSSHSSEDGDKEIVAERQLLRFPSQFLHEDRTRRLHGLCDMELSLRRGQANDSLHKLTELISTKSWMFHKATYKTSMAFPIPTAALPRFMIGIKPDSPKFARAYGGFPSSHRRPAVVTEVFYDEYGAVCGFTFPPITSTLNIRVCDPTAWAAVDWKQSDIPVPPSLHTKVQPVEIRLQNGHHMRARPSYVWVKDRGEYITLARWNWKRGRHIAETLRVCEPETTLFIMVSKTGFPPRVAKYFVALSTNTAAMTEFGILSANMFQFWDWVGHVAWEYMHLTALAAPNPRIFHDAMNSIFMPKILETFAEVKTSPTNEGSVEDLVLSMCGYAMLSGFQKMLEQADEVPAALAPALELFWDMLNPETAHQHDIMLHIAARLQPAPSFVHRPVYSTNGLSCSPEPTVHNSNHALDTGVRNPQSGPEGTVHESHPADVVSSVPSSTVVQGIPIPSVLDICEGELQRAAFITHESEVLHQQLQYIEERIHEAQRRHEAFRKSEVLNMAYMPKMPRMPAIHAADLPKEMPTFVLDLMKAFLETTEVCNTYIKAEINWWEEAQNLSGDEADAWWKRRALHFVNPSSRLFPQSMFL</sequence>
<dbReference type="GO" id="GO:0006094">
    <property type="term" value="P:gluconeogenesis"/>
    <property type="evidence" value="ECO:0007669"/>
    <property type="project" value="InterPro"/>
</dbReference>
<dbReference type="Gene3D" id="3.40.50.10490">
    <property type="entry name" value="Glucose-6-phosphate isomerase like protein, domain 1"/>
    <property type="match status" value="1"/>
</dbReference>
<keyword evidence="3" id="KW-1185">Reference proteome</keyword>
<dbReference type="GO" id="GO:0006096">
    <property type="term" value="P:glycolytic process"/>
    <property type="evidence" value="ECO:0007669"/>
    <property type="project" value="InterPro"/>
</dbReference>
<proteinExistence type="predicted"/>
<dbReference type="InterPro" id="IPR046348">
    <property type="entry name" value="SIS_dom_sf"/>
</dbReference>
<evidence type="ECO:0000313" key="2">
    <source>
        <dbReference type="EMBL" id="EPS93856.1"/>
    </source>
</evidence>
<dbReference type="InParanoid" id="S8DJW5"/>
<feature type="region of interest" description="Disordered" evidence="1">
    <location>
        <begin position="889"/>
        <end position="909"/>
    </location>
</feature>
<dbReference type="PANTHER" id="PTHR33096:SF1">
    <property type="entry name" value="CXC1-LIKE CYSTEINE CLUSTER ASSOCIATED WITH KDZ TRANSPOSASES DOMAIN-CONTAINING PROTEIN"/>
    <property type="match status" value="1"/>
</dbReference>
<reference evidence="2 3" key="1">
    <citation type="journal article" date="2012" name="Science">
        <title>The Paleozoic origin of enzymatic lignin decomposition reconstructed from 31 fungal genomes.</title>
        <authorList>
            <person name="Floudas D."/>
            <person name="Binder M."/>
            <person name="Riley R."/>
            <person name="Barry K."/>
            <person name="Blanchette R.A."/>
            <person name="Henrissat B."/>
            <person name="Martinez A.T."/>
            <person name="Otillar R."/>
            <person name="Spatafora J.W."/>
            <person name="Yadav J.S."/>
            <person name="Aerts A."/>
            <person name="Benoit I."/>
            <person name="Boyd A."/>
            <person name="Carlson A."/>
            <person name="Copeland A."/>
            <person name="Coutinho P.M."/>
            <person name="de Vries R.P."/>
            <person name="Ferreira P."/>
            <person name="Findley K."/>
            <person name="Foster B."/>
            <person name="Gaskell J."/>
            <person name="Glotzer D."/>
            <person name="Gorecki P."/>
            <person name="Heitman J."/>
            <person name="Hesse C."/>
            <person name="Hori C."/>
            <person name="Igarashi K."/>
            <person name="Jurgens J.A."/>
            <person name="Kallen N."/>
            <person name="Kersten P."/>
            <person name="Kohler A."/>
            <person name="Kuees U."/>
            <person name="Kumar T.K.A."/>
            <person name="Kuo A."/>
            <person name="LaButti K."/>
            <person name="Larrondo L.F."/>
            <person name="Lindquist E."/>
            <person name="Ling A."/>
            <person name="Lombard V."/>
            <person name="Lucas S."/>
            <person name="Lundell T."/>
            <person name="Martin R."/>
            <person name="McLaughlin D.J."/>
            <person name="Morgenstern I."/>
            <person name="Morin E."/>
            <person name="Murat C."/>
            <person name="Nagy L.G."/>
            <person name="Nolan M."/>
            <person name="Ohm R.A."/>
            <person name="Patyshakuliyeva A."/>
            <person name="Rokas A."/>
            <person name="Ruiz-Duenas F.J."/>
            <person name="Sabat G."/>
            <person name="Salamov A."/>
            <person name="Samejima M."/>
            <person name="Schmutz J."/>
            <person name="Slot J.C."/>
            <person name="St John F."/>
            <person name="Stenlid J."/>
            <person name="Sun H."/>
            <person name="Sun S."/>
            <person name="Syed K."/>
            <person name="Tsang A."/>
            <person name="Wiebenga A."/>
            <person name="Young D."/>
            <person name="Pisabarro A."/>
            <person name="Eastwood D.C."/>
            <person name="Martin F."/>
            <person name="Cullen D."/>
            <person name="Grigoriev I.V."/>
            <person name="Hibbett D.S."/>
        </authorList>
    </citation>
    <scope>NUCLEOTIDE SEQUENCE</scope>
    <source>
        <strain evidence="3">FP-58527</strain>
    </source>
</reference>
<dbReference type="HOGENOM" id="CLU_288362_0_0_1"/>
<gene>
    <name evidence="2" type="ORF">FOMPIDRAFT_1055586</name>
</gene>
<dbReference type="Pfam" id="PF00342">
    <property type="entry name" value="PGI"/>
    <property type="match status" value="1"/>
</dbReference>
<name>S8DJW5_FOMSC</name>
<dbReference type="OrthoDB" id="2800500at2759"/>
<dbReference type="Proteomes" id="UP000015241">
    <property type="component" value="Unassembled WGS sequence"/>
</dbReference>
<evidence type="ECO:0000313" key="3">
    <source>
        <dbReference type="Proteomes" id="UP000015241"/>
    </source>
</evidence>
<dbReference type="AlphaFoldDB" id="S8DJW5"/>